<dbReference type="EMBL" id="VCGU01000010">
    <property type="protein sequence ID" value="TRY69190.1"/>
    <property type="molecule type" value="Genomic_DNA"/>
</dbReference>
<organism evidence="2 3">
    <name type="scientific">Tigriopus californicus</name>
    <name type="common">Marine copepod</name>
    <dbReference type="NCBI Taxonomy" id="6832"/>
    <lineage>
        <taxon>Eukaryota</taxon>
        <taxon>Metazoa</taxon>
        <taxon>Ecdysozoa</taxon>
        <taxon>Arthropoda</taxon>
        <taxon>Crustacea</taxon>
        <taxon>Multicrustacea</taxon>
        <taxon>Hexanauplia</taxon>
        <taxon>Copepoda</taxon>
        <taxon>Harpacticoida</taxon>
        <taxon>Harpacticidae</taxon>
        <taxon>Tigriopus</taxon>
    </lineage>
</organism>
<gene>
    <name evidence="2" type="ORF">TCAL_09356</name>
</gene>
<keyword evidence="3" id="KW-1185">Reference proteome</keyword>
<feature type="signal peptide" evidence="1">
    <location>
        <begin position="1"/>
        <end position="23"/>
    </location>
</feature>
<reference evidence="2 3" key="1">
    <citation type="journal article" date="2018" name="Nat. Ecol. Evol.">
        <title>Genomic signatures of mitonuclear coevolution across populations of Tigriopus californicus.</title>
        <authorList>
            <person name="Barreto F.S."/>
            <person name="Watson E.T."/>
            <person name="Lima T.G."/>
            <person name="Willett C.S."/>
            <person name="Edmands S."/>
            <person name="Li W."/>
            <person name="Burton R.S."/>
        </authorList>
    </citation>
    <scope>NUCLEOTIDE SEQUENCE [LARGE SCALE GENOMIC DNA]</scope>
    <source>
        <strain evidence="2 3">San Diego</strain>
    </source>
</reference>
<proteinExistence type="predicted"/>
<sequence length="165" mass="17745">MSTFWKRALVLAYFIVSDHFLSCLVSSQNAPEHSNEQVHHYSIGSQAHQYPDYYHNTPNQVYPLANGIDRQGIQALLSSPGAAVIQFGALIILGGAAIITGVQAANTDRDLNTLRSRFTTVCTAVRVAGAVDGEIEVDPAAQEALRRVNAVISALSQVGTTTCNF</sequence>
<evidence type="ECO:0000313" key="3">
    <source>
        <dbReference type="Proteomes" id="UP000318571"/>
    </source>
</evidence>
<protein>
    <submittedName>
        <fullName evidence="2">Uncharacterized protein</fullName>
    </submittedName>
</protein>
<accession>A0A553NUT9</accession>
<feature type="chain" id="PRO_5021757247" evidence="1">
    <location>
        <begin position="24"/>
        <end position="165"/>
    </location>
</feature>
<dbReference type="AlphaFoldDB" id="A0A553NUT9"/>
<keyword evidence="1" id="KW-0732">Signal</keyword>
<evidence type="ECO:0000313" key="2">
    <source>
        <dbReference type="EMBL" id="TRY69190.1"/>
    </source>
</evidence>
<evidence type="ECO:0000256" key="1">
    <source>
        <dbReference type="SAM" id="SignalP"/>
    </source>
</evidence>
<comment type="caution">
    <text evidence="2">The sequence shown here is derived from an EMBL/GenBank/DDBJ whole genome shotgun (WGS) entry which is preliminary data.</text>
</comment>
<dbReference type="Proteomes" id="UP000318571">
    <property type="component" value="Chromosome 1"/>
</dbReference>
<name>A0A553NUT9_TIGCA</name>